<comment type="caution">
    <text evidence="2">The sequence shown here is derived from an EMBL/GenBank/DDBJ whole genome shotgun (WGS) entry which is preliminary data.</text>
</comment>
<feature type="transmembrane region" description="Helical" evidence="1">
    <location>
        <begin position="20"/>
        <end position="40"/>
    </location>
</feature>
<sequence length="81" mass="9137">MEDGGLWQLLYPNHRKDSTFLCTSQQIATVLLLLVCAAIVSHQEYQGKPLDIDLYFISTKLMLSLPLLLVALQEQTSQVCQ</sequence>
<feature type="transmembrane region" description="Helical" evidence="1">
    <location>
        <begin position="52"/>
        <end position="72"/>
    </location>
</feature>
<keyword evidence="1" id="KW-0472">Membrane</keyword>
<dbReference type="AlphaFoldDB" id="A0A8J2JFX0"/>
<proteinExistence type="predicted"/>
<name>A0A8J2JFX0_9HEXA</name>
<keyword evidence="3" id="KW-1185">Reference proteome</keyword>
<evidence type="ECO:0000313" key="2">
    <source>
        <dbReference type="EMBL" id="CAG7717207.1"/>
    </source>
</evidence>
<dbReference type="EMBL" id="CAJVCH010043914">
    <property type="protein sequence ID" value="CAG7717207.1"/>
    <property type="molecule type" value="Genomic_DNA"/>
</dbReference>
<reference evidence="2" key="1">
    <citation type="submission" date="2021-06" db="EMBL/GenBank/DDBJ databases">
        <authorList>
            <person name="Hodson N. C."/>
            <person name="Mongue J. A."/>
            <person name="Jaron S. K."/>
        </authorList>
    </citation>
    <scope>NUCLEOTIDE SEQUENCE</scope>
</reference>
<evidence type="ECO:0000313" key="3">
    <source>
        <dbReference type="Proteomes" id="UP000708208"/>
    </source>
</evidence>
<accession>A0A8J2JFX0</accession>
<organism evidence="2 3">
    <name type="scientific">Allacma fusca</name>
    <dbReference type="NCBI Taxonomy" id="39272"/>
    <lineage>
        <taxon>Eukaryota</taxon>
        <taxon>Metazoa</taxon>
        <taxon>Ecdysozoa</taxon>
        <taxon>Arthropoda</taxon>
        <taxon>Hexapoda</taxon>
        <taxon>Collembola</taxon>
        <taxon>Symphypleona</taxon>
        <taxon>Sminthuridae</taxon>
        <taxon>Allacma</taxon>
    </lineage>
</organism>
<evidence type="ECO:0000256" key="1">
    <source>
        <dbReference type="SAM" id="Phobius"/>
    </source>
</evidence>
<keyword evidence="1" id="KW-0812">Transmembrane</keyword>
<dbReference type="Proteomes" id="UP000708208">
    <property type="component" value="Unassembled WGS sequence"/>
</dbReference>
<gene>
    <name evidence="2" type="ORF">AFUS01_LOCUS6675</name>
</gene>
<keyword evidence="1" id="KW-1133">Transmembrane helix</keyword>
<protein>
    <submittedName>
        <fullName evidence="2">Uncharacterized protein</fullName>
    </submittedName>
</protein>